<evidence type="ECO:0000313" key="2">
    <source>
        <dbReference type="Proteomes" id="UP000036277"/>
    </source>
</evidence>
<dbReference type="AlphaFoldDB" id="A0A0J5IMR7"/>
<name>A0A0J5IMR7_9GAMM</name>
<dbReference type="OrthoDB" id="9834532at2"/>
<reference evidence="1 2" key="1">
    <citation type="submission" date="2015-06" db="EMBL/GenBank/DDBJ databases">
        <title>Draft Whole-Genome Sequence of the Entomopathogenic Bacterium Xenorhabdus khoisanae.</title>
        <authorList>
            <person name="Naidoo S."/>
            <person name="Featherston J."/>
            <person name="Gray V.M."/>
        </authorList>
    </citation>
    <scope>NUCLEOTIDE SEQUENCE [LARGE SCALE GENOMIC DNA]</scope>
    <source>
        <strain evidence="1 2">MCB</strain>
    </source>
</reference>
<comment type="caution">
    <text evidence="1">The sequence shown here is derived from an EMBL/GenBank/DDBJ whole genome shotgun (WGS) entry which is preliminary data.</text>
</comment>
<evidence type="ECO:0000313" key="1">
    <source>
        <dbReference type="EMBL" id="KMJ44480.1"/>
    </source>
</evidence>
<evidence type="ECO:0008006" key="3">
    <source>
        <dbReference type="Google" id="ProtNLM"/>
    </source>
</evidence>
<dbReference type="PATRIC" id="fig|880157.4.peg.3015"/>
<dbReference type="EMBL" id="LFCV01000093">
    <property type="protein sequence ID" value="KMJ44480.1"/>
    <property type="molecule type" value="Genomic_DNA"/>
</dbReference>
<gene>
    <name evidence="1" type="ORF">AB204_14125</name>
</gene>
<dbReference type="Gene3D" id="3.40.630.30">
    <property type="match status" value="1"/>
</dbReference>
<organism evidence="1 2">
    <name type="scientific">Xenorhabdus khoisanae</name>
    <dbReference type="NCBI Taxonomy" id="880157"/>
    <lineage>
        <taxon>Bacteria</taxon>
        <taxon>Pseudomonadati</taxon>
        <taxon>Pseudomonadota</taxon>
        <taxon>Gammaproteobacteria</taxon>
        <taxon>Enterobacterales</taxon>
        <taxon>Morganellaceae</taxon>
        <taxon>Xenorhabdus</taxon>
    </lineage>
</organism>
<dbReference type="RefSeq" id="WP_047964003.1">
    <property type="nucleotide sequence ID" value="NZ_CAWMBG010000093.1"/>
</dbReference>
<proteinExistence type="predicted"/>
<sequence length="187" mass="21394">MKKAHLQDNIYEVLPDIFEKSLGNSQKKWNGKCNDTYNTLQLVSNLSHHAVSENINQEKKKEFYFFASFFRNVPVGILVLSDSNSNRAGIPIIRAIVTHMGTRNCGRSLIEYAVNKSQELNRKGVVQLEPVPSATTAYRRLGFTKDTDDWMVLNPARQGSLWNLNNGIYRLRQSNISRQIEYADSQQ</sequence>
<protein>
    <recommendedName>
        <fullName evidence="3">N-acetyltransferase domain-containing protein</fullName>
    </recommendedName>
</protein>
<dbReference type="Proteomes" id="UP000036277">
    <property type="component" value="Unassembled WGS sequence"/>
</dbReference>
<accession>A0A0J5IMR7</accession>
<keyword evidence="2" id="KW-1185">Reference proteome</keyword>